<proteinExistence type="predicted"/>
<name>A0ABT7DS21_9NEIS</name>
<feature type="region of interest" description="Disordered" evidence="1">
    <location>
        <begin position="97"/>
        <end position="139"/>
    </location>
</feature>
<dbReference type="Proteomes" id="UP001172778">
    <property type="component" value="Unassembled WGS sequence"/>
</dbReference>
<reference evidence="2" key="1">
    <citation type="submission" date="2023-03" db="EMBL/GenBank/DDBJ databases">
        <title>Chitinimonas shenzhenensis gen. nov., sp. nov., a novel member of family Burkholderiaceae isolated from activated sludge collected in Shen Zhen, China.</title>
        <authorList>
            <person name="Wang X."/>
        </authorList>
    </citation>
    <scope>NUCLEOTIDE SEQUENCE</scope>
    <source>
        <strain evidence="2">DQS-5</strain>
    </source>
</reference>
<evidence type="ECO:0000313" key="2">
    <source>
        <dbReference type="EMBL" id="MDK2122867.1"/>
    </source>
</evidence>
<feature type="compositionally biased region" description="Polar residues" evidence="1">
    <location>
        <begin position="99"/>
        <end position="112"/>
    </location>
</feature>
<sequence length="228" mass="24454">MELLIAITLAAAVSAGVVAAFRMGIQFLERGQATFRQQQQALAIVHLLRHQFDPASISKLETGSLRFGATSKTPAQSLAMEGAALIQLDCHEDEASGEWTLSQTTSVPSSGKSEAEPRLESELKQAKEEAVAEQEDEASTETLLEGLRVCNFSYLVKDAPAKPDPSRVGATPAVTPPALNETGKGEKVLVKTKWVDEPGEGEVPVAMRLRLAASEHELPPLIFSLVKP</sequence>
<keyword evidence="3" id="KW-1185">Reference proteome</keyword>
<gene>
    <name evidence="2" type="ORF">PZA18_02250</name>
</gene>
<dbReference type="EMBL" id="JARRAF010000002">
    <property type="protein sequence ID" value="MDK2122867.1"/>
    <property type="molecule type" value="Genomic_DNA"/>
</dbReference>
<comment type="caution">
    <text evidence="2">The sequence shown here is derived from an EMBL/GenBank/DDBJ whole genome shotgun (WGS) entry which is preliminary data.</text>
</comment>
<feature type="compositionally biased region" description="Basic and acidic residues" evidence="1">
    <location>
        <begin position="113"/>
        <end position="130"/>
    </location>
</feature>
<evidence type="ECO:0000256" key="1">
    <source>
        <dbReference type="SAM" id="MobiDB-lite"/>
    </source>
</evidence>
<accession>A0ABT7DS21</accession>
<protein>
    <submittedName>
        <fullName evidence="2">Uncharacterized protein</fullName>
    </submittedName>
</protein>
<evidence type="ECO:0000313" key="3">
    <source>
        <dbReference type="Proteomes" id="UP001172778"/>
    </source>
</evidence>
<organism evidence="2 3">
    <name type="scientific">Parachitinimonas caeni</name>
    <dbReference type="NCBI Taxonomy" id="3031301"/>
    <lineage>
        <taxon>Bacteria</taxon>
        <taxon>Pseudomonadati</taxon>
        <taxon>Pseudomonadota</taxon>
        <taxon>Betaproteobacteria</taxon>
        <taxon>Neisseriales</taxon>
        <taxon>Chitinibacteraceae</taxon>
        <taxon>Parachitinimonas</taxon>
    </lineage>
</organism>